<keyword evidence="9 13" id="KW-0472">Membrane</keyword>
<evidence type="ECO:0000256" key="3">
    <source>
        <dbReference type="ARBA" id="ARBA00022448"/>
    </source>
</evidence>
<keyword evidence="4 10" id="KW-0812">Transmembrane</keyword>
<dbReference type="InterPro" id="IPR019561">
    <property type="entry name" value="Translocon_Sec61/SecY_plug_dom"/>
</dbReference>
<feature type="transmembrane region" description="Helical" evidence="13">
    <location>
        <begin position="484"/>
        <end position="504"/>
    </location>
</feature>
<feature type="transmembrane region" description="Helical" evidence="13">
    <location>
        <begin position="406"/>
        <end position="422"/>
    </location>
</feature>
<dbReference type="NCBIfam" id="TIGR00967">
    <property type="entry name" value="3a0501s007"/>
    <property type="match status" value="1"/>
</dbReference>
<comment type="subcellular location">
    <subcellularLocation>
        <location evidence="1">Endoplasmic reticulum membrane</location>
        <topology evidence="1">Multi-pass membrane protein</topology>
    </subcellularLocation>
    <subcellularLocation>
        <location evidence="10">Membrane</location>
        <topology evidence="10">Multi-pass membrane protein</topology>
    </subcellularLocation>
</comment>
<dbReference type="PANTHER" id="PTHR10906">
    <property type="entry name" value="SECY/SEC61-ALPHA FAMILY MEMBER"/>
    <property type="match status" value="1"/>
</dbReference>
<dbReference type="NCBIfam" id="NF006341">
    <property type="entry name" value="PRK08568.1-5"/>
    <property type="match status" value="1"/>
</dbReference>
<name>A0A4W2FHK1_BOBOX</name>
<feature type="transmembrane region" description="Helical" evidence="13">
    <location>
        <begin position="233"/>
        <end position="255"/>
    </location>
</feature>
<organism evidence="15 17">
    <name type="scientific">Bos indicus x Bos taurus</name>
    <name type="common">Hybrid cattle</name>
    <dbReference type="NCBI Taxonomy" id="30522"/>
    <lineage>
        <taxon>Eukaryota</taxon>
        <taxon>Metazoa</taxon>
        <taxon>Chordata</taxon>
        <taxon>Craniata</taxon>
        <taxon>Vertebrata</taxon>
        <taxon>Euteleostomi</taxon>
        <taxon>Mammalia</taxon>
        <taxon>Eutheria</taxon>
        <taxon>Laurasiatheria</taxon>
        <taxon>Artiodactyla</taxon>
        <taxon>Ruminantia</taxon>
        <taxon>Pecora</taxon>
        <taxon>Bovidae</taxon>
        <taxon>Bovinae</taxon>
        <taxon>Bos</taxon>
    </lineage>
</organism>
<feature type="transmembrane region" description="Helical" evidence="13">
    <location>
        <begin position="638"/>
        <end position="659"/>
    </location>
</feature>
<keyword evidence="8 10" id="KW-0811">Translocation</keyword>
<protein>
    <submittedName>
        <fullName evidence="15">SEC61 translocon subunit alpha 1</fullName>
    </submittedName>
</protein>
<feature type="domain" description="Translocon Sec61/SecY plug" evidence="14">
    <location>
        <begin position="241"/>
        <end position="275"/>
    </location>
</feature>
<comment type="similarity">
    <text evidence="2 11">Belongs to the SecY/SEC61-alpha family.</text>
</comment>
<evidence type="ECO:0000256" key="4">
    <source>
        <dbReference type="ARBA" id="ARBA00022692"/>
    </source>
</evidence>
<evidence type="ECO:0000256" key="11">
    <source>
        <dbReference type="RuleBase" id="RU004349"/>
    </source>
</evidence>
<evidence type="ECO:0000256" key="7">
    <source>
        <dbReference type="ARBA" id="ARBA00022989"/>
    </source>
</evidence>
<evidence type="ECO:0000256" key="9">
    <source>
        <dbReference type="ARBA" id="ARBA00023136"/>
    </source>
</evidence>
<feature type="region of interest" description="Disordered" evidence="12">
    <location>
        <begin position="102"/>
        <end position="198"/>
    </location>
</feature>
<evidence type="ECO:0000259" key="14">
    <source>
        <dbReference type="Pfam" id="PF10559"/>
    </source>
</evidence>
<dbReference type="Ensembl" id="ENSBIXT00005007585.1">
    <property type="protein sequence ID" value="ENSBIXP00005004815.1"/>
    <property type="gene ID" value="ENSBIXG00005000921.1"/>
</dbReference>
<evidence type="ECO:0000313" key="17">
    <source>
        <dbReference type="Proteomes" id="UP000429181"/>
    </source>
</evidence>
<feature type="transmembrane region" description="Helical" evidence="13">
    <location>
        <begin position="443"/>
        <end position="464"/>
    </location>
</feature>
<evidence type="ECO:0000256" key="6">
    <source>
        <dbReference type="ARBA" id="ARBA00022927"/>
    </source>
</evidence>
<dbReference type="InterPro" id="IPR002208">
    <property type="entry name" value="SecY/SEC61-alpha"/>
</dbReference>
<reference evidence="15" key="2">
    <citation type="submission" date="2025-05" db="UniProtKB">
        <authorList>
            <consortium name="Ensembl"/>
        </authorList>
    </citation>
    <scope>IDENTIFICATION</scope>
</reference>
<feature type="compositionally biased region" description="Low complexity" evidence="12">
    <location>
        <begin position="65"/>
        <end position="77"/>
    </location>
</feature>
<dbReference type="FunFam" id="1.10.3370.10:FF:000002">
    <property type="entry name" value="Transport Sec61 subunit alpha isoform 2"/>
    <property type="match status" value="1"/>
</dbReference>
<feature type="transmembrane region" description="Helical" evidence="13">
    <location>
        <begin position="614"/>
        <end position="632"/>
    </location>
</feature>
<keyword evidence="16" id="KW-1185">Reference proteome</keyword>
<dbReference type="Proteomes" id="UP000429181">
    <property type="component" value="Chromosome 22"/>
</dbReference>
<proteinExistence type="inferred from homology"/>
<keyword evidence="7 13" id="KW-1133">Transmembrane helix</keyword>
<evidence type="ECO:0000256" key="13">
    <source>
        <dbReference type="SAM" id="Phobius"/>
    </source>
</evidence>
<evidence type="ECO:0000256" key="8">
    <source>
        <dbReference type="ARBA" id="ARBA00023010"/>
    </source>
</evidence>
<evidence type="ECO:0000313" key="16">
    <source>
        <dbReference type="Proteomes" id="UP000314981"/>
    </source>
</evidence>
<keyword evidence="6 10" id="KW-0653">Protein transport</keyword>
<keyword evidence="3 10" id="KW-0813">Transport</keyword>
<evidence type="ECO:0000256" key="2">
    <source>
        <dbReference type="ARBA" id="ARBA00005751"/>
    </source>
</evidence>
<dbReference type="SUPFAM" id="SSF103491">
    <property type="entry name" value="Preprotein translocase SecY subunit"/>
    <property type="match status" value="1"/>
</dbReference>
<dbReference type="GO" id="GO:0045048">
    <property type="term" value="P:protein insertion into ER membrane"/>
    <property type="evidence" value="ECO:0007669"/>
    <property type="project" value="Ensembl"/>
</dbReference>
<dbReference type="PROSITE" id="PS00755">
    <property type="entry name" value="SECY_1"/>
    <property type="match status" value="1"/>
</dbReference>
<dbReference type="Gene3D" id="1.10.3370.10">
    <property type="entry name" value="SecY subunit domain"/>
    <property type="match status" value="1"/>
</dbReference>
<sequence length="677" mass="73115">MPVVPSPRTCRTPGTQLAPGQACTKELMVYAAKRTTAAPKRGATSRRGERLPGPNTRVQLRRRTPLSLRAPRLAPPSGLTPDRPRGPAACRELWSRRGRCARARRVAGSGSGSGRRGASTDVSLGEARRSRAGPAAAEPERDPAGARPGAEQPPPWGVSPSGQHGRGRDPAPLAGKPTRPLAPTPRGGAGPPSPDSPLVSPPKVKFLEVIKPFCVILPEIQKPERKIQFKEKVLWTAITLFIFLVCCQIPLFGIMSSDSADPFYWMRVILASNRGTLMELGISPIVTSGLIMQLLAGAKIIEVGDTPKDRALFNGAQKLFGMTITIGQSIVYVMTGMYGDPSEMGAGVCLLITIQLFVAGLIVLLLDELLQKGYGLGSGISLFIATNICETIVWKAFSPTTVNTGRGMEFEGAIIALFHLLATRTDKVRALREAFYRQNLPNLMNLIATIFVFAVVIYFQGFRVDLPIKSARYRGQYNTYPIKLFYTSNIPIILQSALVSNLYVISQMLSARFSGNLLVSLLGTWSDTSSGGPARAYPVGGLCYYLSPPESFGSVLEDPVHAVVYIVFMLGSCAFFSKTWIEVSGSSAKDVAKQLKEQQMVMRGHRETSMVHELNRYIPTAAAFGGLCIGALSVLADFLGAIGSGTGILLAVTIIYQYFEIFVKEQSEVGSMGALLF</sequence>
<dbReference type="PROSITE" id="PS00756">
    <property type="entry name" value="SECY_2"/>
    <property type="match status" value="1"/>
</dbReference>
<dbReference type="Pfam" id="PF00344">
    <property type="entry name" value="SecY"/>
    <property type="match status" value="1"/>
</dbReference>
<dbReference type="InterPro" id="IPR030659">
    <property type="entry name" value="SecY_CS"/>
</dbReference>
<feature type="region of interest" description="Disordered" evidence="12">
    <location>
        <begin position="35"/>
        <end position="88"/>
    </location>
</feature>
<gene>
    <name evidence="15" type="primary">SEC61A1</name>
</gene>
<evidence type="ECO:0000256" key="1">
    <source>
        <dbReference type="ARBA" id="ARBA00004477"/>
    </source>
</evidence>
<feature type="transmembrane region" description="Helical" evidence="13">
    <location>
        <begin position="275"/>
        <end position="298"/>
    </location>
</feature>
<feature type="transmembrane region" description="Helical" evidence="13">
    <location>
        <begin position="344"/>
        <end position="366"/>
    </location>
</feature>
<feature type="transmembrane region" description="Helical" evidence="13">
    <location>
        <begin position="319"/>
        <end position="338"/>
    </location>
</feature>
<dbReference type="InterPro" id="IPR023201">
    <property type="entry name" value="SecY_dom_sf"/>
</dbReference>
<reference evidence="16 17" key="1">
    <citation type="submission" date="2018-11" db="EMBL/GenBank/DDBJ databases">
        <title>Haplotype-resolved cattle genomes.</title>
        <authorList>
            <person name="Low W.Y."/>
            <person name="Tearle R."/>
            <person name="Bickhart D.M."/>
            <person name="Rosen B.D."/>
            <person name="Koren S."/>
            <person name="Rhie A."/>
            <person name="Hiendleder S."/>
            <person name="Phillippy A.M."/>
            <person name="Smith T.P.L."/>
            <person name="Williams J.L."/>
        </authorList>
    </citation>
    <scope>NUCLEOTIDE SEQUENCE [LARGE SCALE GENOMIC DNA]</scope>
</reference>
<evidence type="ECO:0000256" key="5">
    <source>
        <dbReference type="ARBA" id="ARBA00022824"/>
    </source>
</evidence>
<evidence type="ECO:0000256" key="10">
    <source>
        <dbReference type="RuleBase" id="RU003484"/>
    </source>
</evidence>
<dbReference type="Proteomes" id="UP000314981">
    <property type="component" value="Chromosome 22"/>
</dbReference>
<evidence type="ECO:0000313" key="15">
    <source>
        <dbReference type="Ensembl" id="ENSBIXP00005004815.1"/>
    </source>
</evidence>
<evidence type="ECO:0000256" key="12">
    <source>
        <dbReference type="SAM" id="MobiDB-lite"/>
    </source>
</evidence>
<dbReference type="OMA" id="PMMRQMF"/>
<accession>A0A4W2FHK1</accession>
<dbReference type="Ensembl" id="ENSBIXT00000011788.1">
    <property type="protein sequence ID" value="ENSBIXP00000002500.1"/>
    <property type="gene ID" value="ENSBIXG00000008970.1"/>
</dbReference>
<dbReference type="AlphaFoldDB" id="A0A4W2FHK1"/>
<dbReference type="GO" id="GO:0031204">
    <property type="term" value="P:post-translational protein targeting to membrane, translocation"/>
    <property type="evidence" value="ECO:0007669"/>
    <property type="project" value="Ensembl"/>
</dbReference>
<dbReference type="GO" id="GO:0006614">
    <property type="term" value="P:SRP-dependent cotranslational protein targeting to membrane"/>
    <property type="evidence" value="ECO:0007669"/>
    <property type="project" value="Ensembl"/>
</dbReference>
<dbReference type="GO" id="GO:0005262">
    <property type="term" value="F:calcium channel activity"/>
    <property type="evidence" value="ECO:0007669"/>
    <property type="project" value="Ensembl"/>
</dbReference>
<dbReference type="Pfam" id="PF10559">
    <property type="entry name" value="Plug_translocon"/>
    <property type="match status" value="1"/>
</dbReference>
<dbReference type="STRING" id="30522.A0A4W2FHK1"/>
<dbReference type="GO" id="GO:0005784">
    <property type="term" value="C:Sec61 translocon complex"/>
    <property type="evidence" value="ECO:0007669"/>
    <property type="project" value="Ensembl"/>
</dbReference>
<dbReference type="GO" id="GO:0043022">
    <property type="term" value="F:ribosome binding"/>
    <property type="evidence" value="ECO:0007669"/>
    <property type="project" value="Ensembl"/>
</dbReference>
<dbReference type="GeneTree" id="ENSGT00390000003721"/>
<dbReference type="GO" id="GO:0039019">
    <property type="term" value="P:pronephric nephron development"/>
    <property type="evidence" value="ECO:0007669"/>
    <property type="project" value="Ensembl"/>
</dbReference>
<keyword evidence="5" id="KW-0256">Endoplasmic reticulum</keyword>
<feature type="transmembrane region" description="Helical" evidence="13">
    <location>
        <begin position="373"/>
        <end position="394"/>
    </location>
</feature>